<organism evidence="2 3">
    <name type="scientific">Corynebacterium timonense</name>
    <dbReference type="NCBI Taxonomy" id="441500"/>
    <lineage>
        <taxon>Bacteria</taxon>
        <taxon>Bacillati</taxon>
        <taxon>Actinomycetota</taxon>
        <taxon>Actinomycetes</taxon>
        <taxon>Mycobacteriales</taxon>
        <taxon>Corynebacteriaceae</taxon>
        <taxon>Corynebacterium</taxon>
    </lineage>
</organism>
<keyword evidence="3" id="KW-1185">Reference proteome</keyword>
<sequence length="83" mass="8946">MRAIQYLLALVIIAAGVISTIMLLELIPATRDLLPGWVADWLPSFDSPGAAWLIAAAVTVIVAAAFASWALQQTIERQKSVQQ</sequence>
<dbReference type="EMBL" id="LT629765">
    <property type="protein sequence ID" value="SDS68029.1"/>
    <property type="molecule type" value="Genomic_DNA"/>
</dbReference>
<proteinExistence type="predicted"/>
<dbReference type="RefSeq" id="WP_019193621.1">
    <property type="nucleotide sequence ID" value="NZ_LT629765.1"/>
</dbReference>
<keyword evidence="1" id="KW-0812">Transmembrane</keyword>
<gene>
    <name evidence="2" type="ORF">SAMN04488539_2157</name>
</gene>
<reference evidence="2 3" key="1">
    <citation type="submission" date="2016-10" db="EMBL/GenBank/DDBJ databases">
        <authorList>
            <person name="de Groot N.N."/>
        </authorList>
    </citation>
    <scope>NUCLEOTIDE SEQUENCE [LARGE SCALE GENOMIC DNA]</scope>
    <source>
        <strain evidence="2 3">DSM 45434</strain>
    </source>
</reference>
<evidence type="ECO:0000313" key="2">
    <source>
        <dbReference type="EMBL" id="SDS68029.1"/>
    </source>
</evidence>
<feature type="transmembrane region" description="Helical" evidence="1">
    <location>
        <begin position="49"/>
        <end position="71"/>
    </location>
</feature>
<protein>
    <submittedName>
        <fullName evidence="2">Uncharacterized protein</fullName>
    </submittedName>
</protein>
<keyword evidence="1" id="KW-0472">Membrane</keyword>
<dbReference type="STRING" id="1203190.GCA_000312345_00773"/>
<keyword evidence="1" id="KW-1133">Transmembrane helix</keyword>
<dbReference type="AlphaFoldDB" id="A0A1H1U875"/>
<name>A0A1H1U875_9CORY</name>
<evidence type="ECO:0000313" key="3">
    <source>
        <dbReference type="Proteomes" id="UP000182237"/>
    </source>
</evidence>
<dbReference type="Proteomes" id="UP000182237">
    <property type="component" value="Chromosome I"/>
</dbReference>
<accession>A0A1H1U875</accession>
<feature type="transmembrane region" description="Helical" evidence="1">
    <location>
        <begin position="7"/>
        <end position="29"/>
    </location>
</feature>
<evidence type="ECO:0000256" key="1">
    <source>
        <dbReference type="SAM" id="Phobius"/>
    </source>
</evidence>